<evidence type="ECO:0000313" key="1">
    <source>
        <dbReference type="EMBL" id="RBQ22300.1"/>
    </source>
</evidence>
<gene>
    <name evidence="1" type="ORF">ALNOE001_20300</name>
</gene>
<dbReference type="AlphaFoldDB" id="A0A366M9A2"/>
<accession>A0A366M9A2</accession>
<dbReference type="EMBL" id="NIZT01000070">
    <property type="protein sequence ID" value="RBQ22300.1"/>
    <property type="molecule type" value="Genomic_DNA"/>
</dbReference>
<organism evidence="1 2">
    <name type="scientific">Candidatus Methanobinarius endosymbioticus</name>
    <dbReference type="NCBI Taxonomy" id="2006182"/>
    <lineage>
        <taxon>Archaea</taxon>
        <taxon>Methanobacteriati</taxon>
        <taxon>Methanobacteriota</taxon>
        <taxon>Methanomada group</taxon>
        <taxon>Methanobacteria</taxon>
        <taxon>Methanobacteriales</taxon>
        <taxon>Methanobacteriaceae</taxon>
        <taxon>Candidatus Methanobinarius</taxon>
    </lineage>
</organism>
<evidence type="ECO:0000313" key="2">
    <source>
        <dbReference type="Proteomes" id="UP000253099"/>
    </source>
</evidence>
<protein>
    <submittedName>
        <fullName evidence="1">Uncharacterized protein</fullName>
    </submittedName>
</protein>
<proteinExistence type="predicted"/>
<sequence length="59" mass="6815">MNKSNIILIMKNIIPNSNHFIAVIFESFFIYKNKNIEPINTRTNGRIVSNKGFPCVFRG</sequence>
<comment type="caution">
    <text evidence="1">The sequence shown here is derived from an EMBL/GenBank/DDBJ whole genome shotgun (WGS) entry which is preliminary data.</text>
</comment>
<keyword evidence="2" id="KW-1185">Reference proteome</keyword>
<reference evidence="1 2" key="1">
    <citation type="submission" date="2018-06" db="EMBL/GenBank/DDBJ databases">
        <title>Genomic insight into two independent archaeal endosymbiosis events.</title>
        <authorList>
            <person name="Lind A.E."/>
            <person name="Lewis W.H."/>
            <person name="Spang A."/>
            <person name="Guy L."/>
            <person name="Embley M.T."/>
            <person name="Ettema T.J.G."/>
        </authorList>
    </citation>
    <scope>NUCLEOTIDE SEQUENCE [LARGE SCALE GENOMIC DNA]</scope>
    <source>
        <strain evidence="1">NOE</strain>
    </source>
</reference>
<name>A0A366M9A2_9EURY</name>
<dbReference type="Proteomes" id="UP000253099">
    <property type="component" value="Unassembled WGS sequence"/>
</dbReference>